<gene>
    <name evidence="2" type="ORF">F4827_000261</name>
</gene>
<feature type="region of interest" description="Disordered" evidence="1">
    <location>
        <begin position="157"/>
        <end position="182"/>
    </location>
</feature>
<accession>A0A7W9TS35</accession>
<evidence type="ECO:0000256" key="1">
    <source>
        <dbReference type="SAM" id="MobiDB-lite"/>
    </source>
</evidence>
<feature type="compositionally biased region" description="Low complexity" evidence="1">
    <location>
        <begin position="157"/>
        <end position="166"/>
    </location>
</feature>
<evidence type="ECO:0000313" key="2">
    <source>
        <dbReference type="EMBL" id="MBB6100457.1"/>
    </source>
</evidence>
<dbReference type="EMBL" id="JACHBW010000001">
    <property type="protein sequence ID" value="MBB6100457.1"/>
    <property type="molecule type" value="Genomic_DNA"/>
</dbReference>
<reference evidence="2 3" key="1">
    <citation type="submission" date="2020-08" db="EMBL/GenBank/DDBJ databases">
        <title>Above-ground endophytic microbial communities from plants in different locations in the United States.</title>
        <authorList>
            <person name="Frank C."/>
        </authorList>
    </citation>
    <scope>NUCLEOTIDE SEQUENCE [LARGE SCALE GENOMIC DNA]</scope>
    <source>
        <strain evidence="2 3">WP4_2_2</strain>
    </source>
</reference>
<proteinExistence type="predicted"/>
<comment type="caution">
    <text evidence="2">The sequence shown here is derived from an EMBL/GenBank/DDBJ whole genome shotgun (WGS) entry which is preliminary data.</text>
</comment>
<sequence>MIRQHTHQYLQWRKALPSRLDLENRLFWKRAVNDRGQLSEAQNDLAEQVHDIGPRLQSPPKTAGTATILGVVSPAMVARYAWDHRPVSGETRELVAAATTNNSVPTSVQQFFDDYLHDSRAGFRVRNKMEFHDLTGGYLRYRNIYQNTREQTVAAVSSSDAAGSVEDAARSALSGTDEEATA</sequence>
<dbReference type="RefSeq" id="WP_183720611.1">
    <property type="nucleotide sequence ID" value="NZ_JACHBW010000001.1"/>
</dbReference>
<organism evidence="2 3">
    <name type="scientific">Paraburkholderia bannensis</name>
    <dbReference type="NCBI Taxonomy" id="765414"/>
    <lineage>
        <taxon>Bacteria</taxon>
        <taxon>Pseudomonadati</taxon>
        <taxon>Pseudomonadota</taxon>
        <taxon>Betaproteobacteria</taxon>
        <taxon>Burkholderiales</taxon>
        <taxon>Burkholderiaceae</taxon>
        <taxon>Paraburkholderia</taxon>
    </lineage>
</organism>
<evidence type="ECO:0000313" key="3">
    <source>
        <dbReference type="Proteomes" id="UP000571554"/>
    </source>
</evidence>
<name>A0A7W9TS35_9BURK</name>
<dbReference type="Proteomes" id="UP000571554">
    <property type="component" value="Unassembled WGS sequence"/>
</dbReference>
<keyword evidence="3" id="KW-1185">Reference proteome</keyword>
<protein>
    <submittedName>
        <fullName evidence="2">Uncharacterized protein</fullName>
    </submittedName>
</protein>
<dbReference type="AlphaFoldDB" id="A0A7W9TS35"/>